<keyword evidence="1" id="KW-1133">Transmembrane helix</keyword>
<feature type="transmembrane region" description="Helical" evidence="1">
    <location>
        <begin position="12"/>
        <end position="33"/>
    </location>
</feature>
<dbReference type="Proteomes" id="UP000230093">
    <property type="component" value="Unassembled WGS sequence"/>
</dbReference>
<feature type="transmembrane region" description="Helical" evidence="1">
    <location>
        <begin position="45"/>
        <end position="62"/>
    </location>
</feature>
<feature type="transmembrane region" description="Helical" evidence="1">
    <location>
        <begin position="83"/>
        <end position="102"/>
    </location>
</feature>
<keyword evidence="1" id="KW-0472">Membrane</keyword>
<comment type="caution">
    <text evidence="2">The sequence shown here is derived from an EMBL/GenBank/DDBJ whole genome shotgun (WGS) entry which is preliminary data.</text>
</comment>
<sequence>MKRKIGDLTRVISTIISRIFDPIWESLIILFLLSQLAKSEFPKGSLFLLSFFLVYLIPWLFFHYQLKKGKISDWDITKREERISFYSVSKVTILIFFSILFFLSPKSIPFYLKFLIPFLIFYLLTFFNKVSGHMITNTLFILSIYFYTGKSDILYIGIIILLLVALSRFNLKKHTLPQLIIGTGLGLLALI</sequence>
<evidence type="ECO:0000313" key="3">
    <source>
        <dbReference type="Proteomes" id="UP000230093"/>
    </source>
</evidence>
<evidence type="ECO:0000313" key="2">
    <source>
        <dbReference type="EMBL" id="PIS09479.1"/>
    </source>
</evidence>
<keyword evidence="1" id="KW-0812">Transmembrane</keyword>
<name>A0A2H0WC51_9BACT</name>
<evidence type="ECO:0008006" key="4">
    <source>
        <dbReference type="Google" id="ProtNLM"/>
    </source>
</evidence>
<dbReference type="AlphaFoldDB" id="A0A2H0WC51"/>
<proteinExistence type="predicted"/>
<dbReference type="EMBL" id="PEZT01000008">
    <property type="protein sequence ID" value="PIS09479.1"/>
    <property type="molecule type" value="Genomic_DNA"/>
</dbReference>
<feature type="transmembrane region" description="Helical" evidence="1">
    <location>
        <begin position="153"/>
        <end position="171"/>
    </location>
</feature>
<reference evidence="3" key="1">
    <citation type="submission" date="2017-09" db="EMBL/GenBank/DDBJ databases">
        <title>Depth-based differentiation of microbial function through sediment-hosted aquifers and enrichment of novel symbionts in the deep terrestrial subsurface.</title>
        <authorList>
            <person name="Probst A.J."/>
            <person name="Ladd B."/>
            <person name="Jarett J.K."/>
            <person name="Geller-Mcgrath D.E."/>
            <person name="Sieber C.M.K."/>
            <person name="Emerson J.B."/>
            <person name="Anantharaman K."/>
            <person name="Thomas B.C."/>
            <person name="Malmstrom R."/>
            <person name="Stieglmeier M."/>
            <person name="Klingl A."/>
            <person name="Woyke T."/>
            <person name="Ryan C.M."/>
            <person name="Banfield J.F."/>
        </authorList>
    </citation>
    <scope>NUCLEOTIDE SEQUENCE [LARGE SCALE GENOMIC DNA]</scope>
</reference>
<protein>
    <recommendedName>
        <fullName evidence="4">Phosphatidic acid phosphatase type 2/haloperoxidase domain-containing protein</fullName>
    </recommendedName>
</protein>
<organism evidence="2 3">
    <name type="scientific">Candidatus Beckwithbacteria bacterium CG10_big_fil_rev_8_21_14_0_10_34_10</name>
    <dbReference type="NCBI Taxonomy" id="1974495"/>
    <lineage>
        <taxon>Bacteria</taxon>
        <taxon>Candidatus Beckwithiibacteriota</taxon>
    </lineage>
</organism>
<evidence type="ECO:0000256" key="1">
    <source>
        <dbReference type="SAM" id="Phobius"/>
    </source>
</evidence>
<gene>
    <name evidence="2" type="ORF">COT75_01260</name>
</gene>
<accession>A0A2H0WC51</accession>
<feature type="transmembrane region" description="Helical" evidence="1">
    <location>
        <begin position="108"/>
        <end position="125"/>
    </location>
</feature>